<dbReference type="SUPFAM" id="SSF48179">
    <property type="entry name" value="6-phosphogluconate dehydrogenase C-terminal domain-like"/>
    <property type="match status" value="1"/>
</dbReference>
<dbReference type="InterPro" id="IPR001732">
    <property type="entry name" value="UDP-Glc/GDP-Man_DH_N"/>
</dbReference>
<dbReference type="InterPro" id="IPR036291">
    <property type="entry name" value="NAD(P)-bd_dom_sf"/>
</dbReference>
<comment type="caution">
    <text evidence="6">The sequence shown here is derived from an EMBL/GenBank/DDBJ whole genome shotgun (WGS) entry which is preliminary data.</text>
</comment>
<feature type="domain" description="UDP-glucose/GDP-mannose dehydrogenase N-terminal" evidence="5">
    <location>
        <begin position="4"/>
        <end position="49"/>
    </location>
</feature>
<dbReference type="RefSeq" id="WP_344993552.1">
    <property type="nucleotide sequence ID" value="NZ_BAABFR010000019.1"/>
</dbReference>
<protein>
    <recommendedName>
        <fullName evidence="2">UDP-glucose 6-dehydrogenase</fullName>
    </recommendedName>
</protein>
<dbReference type="PANTHER" id="PTHR43750">
    <property type="entry name" value="UDP-GLUCOSE 6-DEHYDROGENASE TUAD"/>
    <property type="match status" value="1"/>
</dbReference>
<feature type="domain" description="UDP-glucose/GDP-mannose dehydrogenase N-terminal" evidence="5">
    <location>
        <begin position="53"/>
        <end position="166"/>
    </location>
</feature>
<dbReference type="Pfam" id="PF00984">
    <property type="entry name" value="UDPG_MGDP_dh"/>
    <property type="match status" value="1"/>
</dbReference>
<evidence type="ECO:0000313" key="7">
    <source>
        <dbReference type="Proteomes" id="UP001500635"/>
    </source>
</evidence>
<feature type="domain" description="UDP-glucose/GDP-mannose dehydrogenase dimerisation" evidence="4">
    <location>
        <begin position="190"/>
        <end position="286"/>
    </location>
</feature>
<sequence>MTRKVLVVGAGVVGTATAFGLIDRGHDVTLVDIAEDRVSALQRNGYQAVTPDDMNFDDVDVAFVCVPTPTDHGTGTDLAPVLAATQSIGERIRTATRNFPVIAFRSTVPPGTVRQSLIPLLEETSGKSAGHQFGVVYNPEYLRAAHAREDFLHPRAVTIASLSENDRSHQIVADIVSSFCADIHWLPFEAAELQKYINNVGNAIKISTYNWFRLLADKCGLETEFIQRAFEISVLSAEGLWNPAYGTRDFGPYSGGCLPKDTLALLNFASDLGVDTALIEATQAVNGMWQGTESA</sequence>
<comment type="similarity">
    <text evidence="1 3">Belongs to the UDP-glucose/GDP-mannose dehydrogenase family.</text>
</comment>
<dbReference type="InterPro" id="IPR008927">
    <property type="entry name" value="6-PGluconate_DH-like_C_sf"/>
</dbReference>
<name>A0ABP8JEJ2_9ACTN</name>
<accession>A0ABP8JEJ2</accession>
<evidence type="ECO:0000256" key="1">
    <source>
        <dbReference type="ARBA" id="ARBA00006601"/>
    </source>
</evidence>
<reference evidence="7" key="1">
    <citation type="journal article" date="2019" name="Int. J. Syst. Evol. Microbiol.">
        <title>The Global Catalogue of Microorganisms (GCM) 10K type strain sequencing project: providing services to taxonomists for standard genome sequencing and annotation.</title>
        <authorList>
            <consortium name="The Broad Institute Genomics Platform"/>
            <consortium name="The Broad Institute Genome Sequencing Center for Infectious Disease"/>
            <person name="Wu L."/>
            <person name="Ma J."/>
        </authorList>
    </citation>
    <scope>NUCLEOTIDE SEQUENCE [LARGE SCALE GENOMIC DNA]</scope>
    <source>
        <strain evidence="7">JCM 17688</strain>
    </source>
</reference>
<evidence type="ECO:0000313" key="6">
    <source>
        <dbReference type="EMBL" id="GAA4389534.1"/>
    </source>
</evidence>
<gene>
    <name evidence="6" type="ORF">GCM10023147_16400</name>
</gene>
<dbReference type="Gene3D" id="1.10.1040.10">
    <property type="entry name" value="N-(1-d-carboxylethyl)-l-norvaline Dehydrogenase, domain 2"/>
    <property type="match status" value="1"/>
</dbReference>
<keyword evidence="7" id="KW-1185">Reference proteome</keyword>
<dbReference type="InterPro" id="IPR013328">
    <property type="entry name" value="6PGD_dom2"/>
</dbReference>
<dbReference type="InterPro" id="IPR014026">
    <property type="entry name" value="UDP-Glc/GDP-Man_DH_dimer"/>
</dbReference>
<evidence type="ECO:0000259" key="4">
    <source>
        <dbReference type="Pfam" id="PF00984"/>
    </source>
</evidence>
<dbReference type="SUPFAM" id="SSF51735">
    <property type="entry name" value="NAD(P)-binding Rossmann-fold domains"/>
    <property type="match status" value="1"/>
</dbReference>
<dbReference type="PANTHER" id="PTHR43750:SF1">
    <property type="entry name" value="GDP-MANNOSE 6-DEHYDROGENASE"/>
    <property type="match status" value="1"/>
</dbReference>
<dbReference type="EMBL" id="BAABFR010000019">
    <property type="protein sequence ID" value="GAA4389534.1"/>
    <property type="molecule type" value="Genomic_DNA"/>
</dbReference>
<dbReference type="Proteomes" id="UP001500635">
    <property type="component" value="Unassembled WGS sequence"/>
</dbReference>
<dbReference type="Pfam" id="PF03721">
    <property type="entry name" value="UDPG_MGDP_dh_N"/>
    <property type="match status" value="2"/>
</dbReference>
<dbReference type="InterPro" id="IPR017476">
    <property type="entry name" value="UDP-Glc/GDP-Man"/>
</dbReference>
<dbReference type="InterPro" id="IPR028359">
    <property type="entry name" value="UDP_ManNAc/GlcNAc_DH"/>
</dbReference>
<evidence type="ECO:0000256" key="3">
    <source>
        <dbReference type="PIRNR" id="PIRNR000124"/>
    </source>
</evidence>
<evidence type="ECO:0000259" key="5">
    <source>
        <dbReference type="Pfam" id="PF03721"/>
    </source>
</evidence>
<proteinExistence type="inferred from homology"/>
<dbReference type="PIRSF" id="PIRSF500136">
    <property type="entry name" value="UDP_ManNAc_DH"/>
    <property type="match status" value="1"/>
</dbReference>
<dbReference type="PIRSF" id="PIRSF000124">
    <property type="entry name" value="UDPglc_GDPman_dh"/>
    <property type="match status" value="1"/>
</dbReference>
<evidence type="ECO:0000256" key="2">
    <source>
        <dbReference type="ARBA" id="ARBA00015132"/>
    </source>
</evidence>
<organism evidence="6 7">
    <name type="scientific">Tsukamurella soli</name>
    <dbReference type="NCBI Taxonomy" id="644556"/>
    <lineage>
        <taxon>Bacteria</taxon>
        <taxon>Bacillati</taxon>
        <taxon>Actinomycetota</taxon>
        <taxon>Actinomycetes</taxon>
        <taxon>Mycobacteriales</taxon>
        <taxon>Tsukamurellaceae</taxon>
        <taxon>Tsukamurella</taxon>
    </lineage>
</organism>
<dbReference type="Gene3D" id="3.40.50.720">
    <property type="entry name" value="NAD(P)-binding Rossmann-like Domain"/>
    <property type="match status" value="1"/>
</dbReference>